<dbReference type="STRING" id="93625.A0A409XGK7"/>
<proteinExistence type="predicted"/>
<name>A0A409XGK7_PSICY</name>
<dbReference type="OrthoDB" id="3262817at2759"/>
<evidence type="ECO:0000256" key="1">
    <source>
        <dbReference type="SAM" id="MobiDB-lite"/>
    </source>
</evidence>
<protein>
    <submittedName>
        <fullName evidence="2">Uncharacterized protein</fullName>
    </submittedName>
</protein>
<feature type="region of interest" description="Disordered" evidence="1">
    <location>
        <begin position="102"/>
        <end position="125"/>
    </location>
</feature>
<sequence length="344" mass="38281">MRLASSDQTPEGNIPVALFNYGEASKFVRVWDDYEDTIYNICLAFGISRTPGSISLRTSSLDICKGRDVAIDKSAYPLMWTFLDEMTVSVDPEKSEEAIASLRRAEKAPERITPTPDPGETTIWVPSSSLRDDIVHPKVEEEAPREGKRWEEQIWEEEVNEESPSPVEVITHQGRSAKNPEPETHAPKKFKAAVADGASSTLTTKTAHDDIFPHVKQEKTVHPLNEEAPRRERSPRKDNQTIPAAEDPRFEIGIVGPGNDCVQFKTRGKHQVRKVLAAACKTFDMDESRAQLVLSLSIEDEDGEIQVHNFVCAPEETIQGCGVNAGSKLYLKMLPENVDDNASD</sequence>
<dbReference type="InParanoid" id="A0A409XGK7"/>
<reference evidence="2 3" key="1">
    <citation type="journal article" date="2018" name="Evol. Lett.">
        <title>Horizontal gene cluster transfer increased hallucinogenic mushroom diversity.</title>
        <authorList>
            <person name="Reynolds H.T."/>
            <person name="Vijayakumar V."/>
            <person name="Gluck-Thaler E."/>
            <person name="Korotkin H.B."/>
            <person name="Matheny P.B."/>
            <person name="Slot J.C."/>
        </authorList>
    </citation>
    <scope>NUCLEOTIDE SEQUENCE [LARGE SCALE GENOMIC DNA]</scope>
    <source>
        <strain evidence="2 3">2631</strain>
    </source>
</reference>
<organism evidence="2 3">
    <name type="scientific">Psilocybe cyanescens</name>
    <dbReference type="NCBI Taxonomy" id="93625"/>
    <lineage>
        <taxon>Eukaryota</taxon>
        <taxon>Fungi</taxon>
        <taxon>Dikarya</taxon>
        <taxon>Basidiomycota</taxon>
        <taxon>Agaricomycotina</taxon>
        <taxon>Agaricomycetes</taxon>
        <taxon>Agaricomycetidae</taxon>
        <taxon>Agaricales</taxon>
        <taxon>Agaricineae</taxon>
        <taxon>Strophariaceae</taxon>
        <taxon>Psilocybe</taxon>
    </lineage>
</organism>
<dbReference type="AlphaFoldDB" id="A0A409XGK7"/>
<feature type="compositionally biased region" description="Basic and acidic residues" evidence="1">
    <location>
        <begin position="219"/>
        <end position="239"/>
    </location>
</feature>
<comment type="caution">
    <text evidence="2">The sequence shown here is derived from an EMBL/GenBank/DDBJ whole genome shotgun (WGS) entry which is preliminary data.</text>
</comment>
<gene>
    <name evidence="2" type="ORF">CVT25_004806</name>
</gene>
<accession>A0A409XGK7</accession>
<keyword evidence="3" id="KW-1185">Reference proteome</keyword>
<evidence type="ECO:0000313" key="2">
    <source>
        <dbReference type="EMBL" id="PPQ89884.1"/>
    </source>
</evidence>
<feature type="region of interest" description="Disordered" evidence="1">
    <location>
        <begin position="219"/>
        <end position="245"/>
    </location>
</feature>
<evidence type="ECO:0000313" key="3">
    <source>
        <dbReference type="Proteomes" id="UP000283269"/>
    </source>
</evidence>
<dbReference type="EMBL" id="NHYD01001791">
    <property type="protein sequence ID" value="PPQ89884.1"/>
    <property type="molecule type" value="Genomic_DNA"/>
</dbReference>
<dbReference type="Proteomes" id="UP000283269">
    <property type="component" value="Unassembled WGS sequence"/>
</dbReference>